<feature type="compositionally biased region" description="Polar residues" evidence="1">
    <location>
        <begin position="19"/>
        <end position="28"/>
    </location>
</feature>
<dbReference type="AlphaFoldDB" id="B3LUM1"/>
<reference evidence="2" key="2">
    <citation type="submission" date="2005-07" db="EMBL/GenBank/DDBJ databases">
        <title>Annotation of the Saccharomyces cerevisiae RM11-1a Genome.</title>
        <authorList>
            <consortium name="The Broad Institute Genome Sequencing Platform"/>
            <person name="Birren B."/>
            <person name="Lander E."/>
            <person name="Galagan J."/>
            <person name="Nusbaum C."/>
            <person name="Devon K."/>
            <person name="Cuomo C."/>
            <person name="Jaffe D."/>
            <person name="Butler J."/>
            <person name="Alvarez P."/>
            <person name="Gnerre S."/>
            <person name="Grabherr M."/>
            <person name="Kleber M."/>
            <person name="Mauceli E."/>
            <person name="Brockman W."/>
            <person name="MacCallum I.A."/>
            <person name="Rounsley S."/>
            <person name="Young S."/>
            <person name="LaButti K."/>
            <person name="Pushparaj V."/>
            <person name="DeCaprio D."/>
            <person name="Crawford M."/>
            <person name="Koehrsen M."/>
            <person name="Engels R."/>
            <person name="Montgomery P."/>
            <person name="Pearson M."/>
            <person name="Howarth C."/>
            <person name="Larson L."/>
            <person name="Luoma S."/>
            <person name="White J."/>
            <person name="O'Leary S."/>
            <person name="Kodira C."/>
            <person name="Zeng Q."/>
            <person name="Yandava C."/>
            <person name="Alvarado L."/>
            <person name="Pratt S."/>
            <person name="Kruglyak L."/>
        </authorList>
    </citation>
    <scope>NUCLEOTIDE SEQUENCE</scope>
    <source>
        <strain evidence="2">RM11-1a</strain>
    </source>
</reference>
<proteinExistence type="predicted"/>
<feature type="compositionally biased region" description="Basic residues" evidence="1">
    <location>
        <begin position="1"/>
        <end position="18"/>
    </location>
</feature>
<dbReference type="EMBL" id="CH408057">
    <property type="protein sequence ID" value="EDV09852.1"/>
    <property type="molecule type" value="Genomic_DNA"/>
</dbReference>
<evidence type="ECO:0000313" key="2">
    <source>
        <dbReference type="EMBL" id="EDV09852.1"/>
    </source>
</evidence>
<name>B3LUM1_YEAS1</name>
<keyword evidence="3" id="KW-1185">Reference proteome</keyword>
<evidence type="ECO:0000256" key="1">
    <source>
        <dbReference type="SAM" id="MobiDB-lite"/>
    </source>
</evidence>
<dbReference type="HOGENOM" id="CLU_3413160_0_0_1"/>
<protein>
    <submittedName>
        <fullName evidence="2">Uncharacterized protein</fullName>
    </submittedName>
</protein>
<evidence type="ECO:0000313" key="3">
    <source>
        <dbReference type="Proteomes" id="UP000008335"/>
    </source>
</evidence>
<sequence>MLPRKYKPAYKKQAHRVKSNPQPAYTFQ</sequence>
<reference evidence="2" key="1">
    <citation type="submission" date="2005-03" db="EMBL/GenBank/DDBJ databases">
        <authorList>
            <person name="Giovannoni S.J."/>
            <person name="Cho J.-C."/>
            <person name="Ferriera S."/>
            <person name="Johnson J."/>
            <person name="Kravitz S."/>
            <person name="Halpern A."/>
            <person name="Remington K."/>
            <person name="Beeson K."/>
            <person name="Tran B."/>
            <person name="Rogers Y.-H."/>
            <person name="Friedman R."/>
            <person name="Venter J.C."/>
        </authorList>
    </citation>
    <scope>NUCLEOTIDE SEQUENCE</scope>
    <source>
        <strain evidence="2">RM11-1a</strain>
    </source>
</reference>
<feature type="region of interest" description="Disordered" evidence="1">
    <location>
        <begin position="1"/>
        <end position="28"/>
    </location>
</feature>
<organism evidence="2 3">
    <name type="scientific">Saccharomyces cerevisiae (strain RM11-1a)</name>
    <name type="common">Baker's yeast</name>
    <dbReference type="NCBI Taxonomy" id="285006"/>
    <lineage>
        <taxon>Eukaryota</taxon>
        <taxon>Fungi</taxon>
        <taxon>Dikarya</taxon>
        <taxon>Ascomycota</taxon>
        <taxon>Saccharomycotina</taxon>
        <taxon>Saccharomycetes</taxon>
        <taxon>Saccharomycetales</taxon>
        <taxon>Saccharomycetaceae</taxon>
        <taxon>Saccharomyces</taxon>
    </lineage>
</organism>
<dbReference type="Proteomes" id="UP000008335">
    <property type="component" value="Unassembled WGS sequence"/>
</dbReference>
<gene>
    <name evidence="2" type="ORF">SCRG_05559</name>
</gene>
<accession>B3LUM1</accession>